<dbReference type="Proteomes" id="UP001066276">
    <property type="component" value="Chromosome 10"/>
</dbReference>
<accession>A0AAV7MIM2</accession>
<gene>
    <name evidence="1" type="ORF">NDU88_007250</name>
</gene>
<protein>
    <submittedName>
        <fullName evidence="1">Uncharacterized protein</fullName>
    </submittedName>
</protein>
<proteinExistence type="predicted"/>
<evidence type="ECO:0000313" key="1">
    <source>
        <dbReference type="EMBL" id="KAJ1102197.1"/>
    </source>
</evidence>
<sequence>MHAARQTILLNDFHYFLPGNDLMQQNSRPTHTKGVTQKVITPKHDRLSVHHHLITSPCQEGNPKEICYGFAKPTIQAEVTLAPKSGLFKDGAAVPNKQQRASQAASRFYDNRRPGVREMTDRCDNELEFSIRRRRGRVQRSESSPLYTWAGLSGSSLVTEPRACSSWLSDWALWST</sequence>
<organism evidence="1 2">
    <name type="scientific">Pleurodeles waltl</name>
    <name type="common">Iberian ribbed newt</name>
    <dbReference type="NCBI Taxonomy" id="8319"/>
    <lineage>
        <taxon>Eukaryota</taxon>
        <taxon>Metazoa</taxon>
        <taxon>Chordata</taxon>
        <taxon>Craniata</taxon>
        <taxon>Vertebrata</taxon>
        <taxon>Euteleostomi</taxon>
        <taxon>Amphibia</taxon>
        <taxon>Batrachia</taxon>
        <taxon>Caudata</taxon>
        <taxon>Salamandroidea</taxon>
        <taxon>Salamandridae</taxon>
        <taxon>Pleurodelinae</taxon>
        <taxon>Pleurodeles</taxon>
    </lineage>
</organism>
<comment type="caution">
    <text evidence="1">The sequence shown here is derived from an EMBL/GenBank/DDBJ whole genome shotgun (WGS) entry which is preliminary data.</text>
</comment>
<dbReference type="EMBL" id="JANPWB010000014">
    <property type="protein sequence ID" value="KAJ1102197.1"/>
    <property type="molecule type" value="Genomic_DNA"/>
</dbReference>
<dbReference type="AlphaFoldDB" id="A0AAV7MIM2"/>
<reference evidence="1" key="1">
    <citation type="journal article" date="2022" name="bioRxiv">
        <title>Sequencing and chromosome-scale assembly of the giantPleurodeles waltlgenome.</title>
        <authorList>
            <person name="Brown T."/>
            <person name="Elewa A."/>
            <person name="Iarovenko S."/>
            <person name="Subramanian E."/>
            <person name="Araus A.J."/>
            <person name="Petzold A."/>
            <person name="Susuki M."/>
            <person name="Suzuki K.-i.T."/>
            <person name="Hayashi T."/>
            <person name="Toyoda A."/>
            <person name="Oliveira C."/>
            <person name="Osipova E."/>
            <person name="Leigh N.D."/>
            <person name="Simon A."/>
            <person name="Yun M.H."/>
        </authorList>
    </citation>
    <scope>NUCLEOTIDE SEQUENCE</scope>
    <source>
        <strain evidence="1">20211129_DDA</strain>
        <tissue evidence="1">Liver</tissue>
    </source>
</reference>
<evidence type="ECO:0000313" key="2">
    <source>
        <dbReference type="Proteomes" id="UP001066276"/>
    </source>
</evidence>
<name>A0AAV7MIM2_PLEWA</name>
<keyword evidence="2" id="KW-1185">Reference proteome</keyword>